<dbReference type="InterPro" id="IPR029062">
    <property type="entry name" value="Class_I_gatase-like"/>
</dbReference>
<dbReference type="SUPFAM" id="SSF52317">
    <property type="entry name" value="Class I glutamine amidotransferase-like"/>
    <property type="match status" value="1"/>
</dbReference>
<dbReference type="OrthoDB" id="543156at2759"/>
<gene>
    <name evidence="2" type="ORF">BS50DRAFT_673046</name>
</gene>
<dbReference type="Pfam" id="PF01965">
    <property type="entry name" value="DJ-1_PfpI"/>
    <property type="match status" value="1"/>
</dbReference>
<evidence type="ECO:0000259" key="1">
    <source>
        <dbReference type="Pfam" id="PF01965"/>
    </source>
</evidence>
<dbReference type="STRING" id="1448308.A0A2T2P3H3"/>
<dbReference type="InterPro" id="IPR002818">
    <property type="entry name" value="DJ-1/PfpI"/>
</dbReference>
<dbReference type="EMBL" id="KZ678130">
    <property type="protein sequence ID" value="PSN72221.1"/>
    <property type="molecule type" value="Genomic_DNA"/>
</dbReference>
<proteinExistence type="predicted"/>
<protein>
    <submittedName>
        <fullName evidence="2">ThiJ/PfpI family protein</fullName>
    </submittedName>
</protein>
<evidence type="ECO:0000313" key="3">
    <source>
        <dbReference type="Proteomes" id="UP000240883"/>
    </source>
</evidence>
<evidence type="ECO:0000313" key="2">
    <source>
        <dbReference type="EMBL" id="PSN72221.1"/>
    </source>
</evidence>
<feature type="domain" description="DJ-1/PfpI" evidence="1">
    <location>
        <begin position="47"/>
        <end position="188"/>
    </location>
</feature>
<name>A0A2T2P3H3_CORCC</name>
<dbReference type="Proteomes" id="UP000240883">
    <property type="component" value="Unassembled WGS sequence"/>
</dbReference>
<dbReference type="PANTHER" id="PTHR43130:SF7">
    <property type="entry name" value="DJ-1_PFPI DOMAIN-CONTAINING PROTEIN"/>
    <property type="match status" value="1"/>
</dbReference>
<keyword evidence="3" id="KW-1185">Reference proteome</keyword>
<dbReference type="PANTHER" id="PTHR43130">
    <property type="entry name" value="ARAC-FAMILY TRANSCRIPTIONAL REGULATOR"/>
    <property type="match status" value="1"/>
</dbReference>
<dbReference type="InterPro" id="IPR052158">
    <property type="entry name" value="INH-QAR"/>
</dbReference>
<sequence length="221" mass="23663">MAHIGVLIVPPIQLLDIAPVDLFSMTTKSYLRVDNLPDSIVDAAFPDSSVKISYISLSGPGTLAQSTPGLGLGITHGLDDPEVAPGKLDILMIPGPPPGLKPAEEVLEFVRKQVSAGVDLITVCTGGFVAGYAGVLDGKVATGTRGVMDLLEKEFPKVKWVDKRYVRDGRVWTSGGITNGMDLVAVYMREKWPGVVSDVVIKLADVNVRPDNYDGPHDWNN</sequence>
<accession>A0A2T2P3H3</accession>
<organism evidence="2 3">
    <name type="scientific">Corynespora cassiicola Philippines</name>
    <dbReference type="NCBI Taxonomy" id="1448308"/>
    <lineage>
        <taxon>Eukaryota</taxon>
        <taxon>Fungi</taxon>
        <taxon>Dikarya</taxon>
        <taxon>Ascomycota</taxon>
        <taxon>Pezizomycotina</taxon>
        <taxon>Dothideomycetes</taxon>
        <taxon>Pleosporomycetidae</taxon>
        <taxon>Pleosporales</taxon>
        <taxon>Corynesporascaceae</taxon>
        <taxon>Corynespora</taxon>
    </lineage>
</organism>
<dbReference type="AlphaFoldDB" id="A0A2T2P3H3"/>
<reference evidence="2 3" key="1">
    <citation type="journal article" date="2018" name="Front. Microbiol.">
        <title>Genome-Wide Analysis of Corynespora cassiicola Leaf Fall Disease Putative Effectors.</title>
        <authorList>
            <person name="Lopez D."/>
            <person name="Ribeiro S."/>
            <person name="Label P."/>
            <person name="Fumanal B."/>
            <person name="Venisse J.S."/>
            <person name="Kohler A."/>
            <person name="de Oliveira R.R."/>
            <person name="Labutti K."/>
            <person name="Lipzen A."/>
            <person name="Lail K."/>
            <person name="Bauer D."/>
            <person name="Ohm R.A."/>
            <person name="Barry K.W."/>
            <person name="Spatafora J."/>
            <person name="Grigoriev I.V."/>
            <person name="Martin F.M."/>
            <person name="Pujade-Renaud V."/>
        </authorList>
    </citation>
    <scope>NUCLEOTIDE SEQUENCE [LARGE SCALE GENOMIC DNA]</scope>
    <source>
        <strain evidence="2 3">Philippines</strain>
    </source>
</reference>
<dbReference type="Gene3D" id="3.40.50.880">
    <property type="match status" value="1"/>
</dbReference>